<accession>A0A098S2L6</accession>
<evidence type="ECO:0000256" key="5">
    <source>
        <dbReference type="ARBA" id="ARBA00022723"/>
    </source>
</evidence>
<dbReference type="OrthoDB" id="9793933at2"/>
<dbReference type="Gene3D" id="3.30.460.10">
    <property type="entry name" value="Beta Polymerase, domain 2"/>
    <property type="match status" value="1"/>
</dbReference>
<protein>
    <recommendedName>
        <fullName evidence="10">Polymerase nucleotidyl transferase domain-containing protein</fullName>
    </recommendedName>
</protein>
<dbReference type="RefSeq" id="WP_044228622.1">
    <property type="nucleotide sequence ID" value="NZ_JBKAGJ010000004.1"/>
</dbReference>
<evidence type="ECO:0000256" key="6">
    <source>
        <dbReference type="ARBA" id="ARBA00022741"/>
    </source>
</evidence>
<evidence type="ECO:0000259" key="10">
    <source>
        <dbReference type="Pfam" id="PF01909"/>
    </source>
</evidence>
<evidence type="ECO:0000256" key="4">
    <source>
        <dbReference type="ARBA" id="ARBA00022695"/>
    </source>
</evidence>
<dbReference type="AlphaFoldDB" id="A0A098S2L6"/>
<sequence length="110" mass="12961">MEHSIFETNRTALQSICEKYRVSKLFAFGSVTTARFDYDKSDLDLMVELEHMPPIQKGEYLMAIWNELEQLFGRKVDLLTDQPIQNPYFRSEVFSTRQLIFDGQRKEVSC</sequence>
<evidence type="ECO:0000256" key="2">
    <source>
        <dbReference type="ARBA" id="ARBA00022649"/>
    </source>
</evidence>
<dbReference type="GO" id="GO:0046872">
    <property type="term" value="F:metal ion binding"/>
    <property type="evidence" value="ECO:0007669"/>
    <property type="project" value="UniProtKB-KW"/>
</dbReference>
<comment type="similarity">
    <text evidence="9">Belongs to the MntA antitoxin family.</text>
</comment>
<proteinExistence type="inferred from homology"/>
<keyword evidence="6" id="KW-0547">Nucleotide-binding</keyword>
<keyword evidence="2" id="KW-1277">Toxin-antitoxin system</keyword>
<gene>
    <name evidence="11" type="ORF">IX84_28415</name>
</gene>
<dbReference type="GO" id="GO:0005524">
    <property type="term" value="F:ATP binding"/>
    <property type="evidence" value="ECO:0007669"/>
    <property type="project" value="UniProtKB-KW"/>
</dbReference>
<comment type="cofactor">
    <cofactor evidence="1">
        <name>Mg(2+)</name>
        <dbReference type="ChEBI" id="CHEBI:18420"/>
    </cofactor>
</comment>
<dbReference type="InterPro" id="IPR043519">
    <property type="entry name" value="NT_sf"/>
</dbReference>
<keyword evidence="3" id="KW-0808">Transferase</keyword>
<keyword evidence="7" id="KW-0067">ATP-binding</keyword>
<dbReference type="Pfam" id="PF01909">
    <property type="entry name" value="NTP_transf_2"/>
    <property type="match status" value="1"/>
</dbReference>
<keyword evidence="12" id="KW-1185">Reference proteome</keyword>
<evidence type="ECO:0000256" key="8">
    <source>
        <dbReference type="ARBA" id="ARBA00022842"/>
    </source>
</evidence>
<feature type="domain" description="Polymerase nucleotidyl transferase" evidence="10">
    <location>
        <begin position="12"/>
        <end position="99"/>
    </location>
</feature>
<dbReference type="GO" id="GO:0016779">
    <property type="term" value="F:nucleotidyltransferase activity"/>
    <property type="evidence" value="ECO:0007669"/>
    <property type="project" value="UniProtKB-KW"/>
</dbReference>
<evidence type="ECO:0000256" key="9">
    <source>
        <dbReference type="ARBA" id="ARBA00038276"/>
    </source>
</evidence>
<keyword evidence="4" id="KW-0548">Nucleotidyltransferase</keyword>
<dbReference type="PANTHER" id="PTHR33571">
    <property type="entry name" value="SSL8005 PROTEIN"/>
    <property type="match status" value="1"/>
</dbReference>
<evidence type="ECO:0000313" key="12">
    <source>
        <dbReference type="Proteomes" id="UP000029736"/>
    </source>
</evidence>
<dbReference type="CDD" id="cd05403">
    <property type="entry name" value="NT_KNTase_like"/>
    <property type="match status" value="1"/>
</dbReference>
<dbReference type="InterPro" id="IPR002934">
    <property type="entry name" value="Polymerase_NTP_transf_dom"/>
</dbReference>
<comment type="caution">
    <text evidence="11">The sequence shown here is derived from an EMBL/GenBank/DDBJ whole genome shotgun (WGS) entry which is preliminary data.</text>
</comment>
<evidence type="ECO:0000256" key="7">
    <source>
        <dbReference type="ARBA" id="ARBA00022840"/>
    </source>
</evidence>
<dbReference type="InterPro" id="IPR052038">
    <property type="entry name" value="Type-VII_TA_antitoxin"/>
</dbReference>
<evidence type="ECO:0000256" key="3">
    <source>
        <dbReference type="ARBA" id="ARBA00022679"/>
    </source>
</evidence>
<organism evidence="11 12">
    <name type="scientific">Phaeodactylibacter xiamenensis</name>
    <dbReference type="NCBI Taxonomy" id="1524460"/>
    <lineage>
        <taxon>Bacteria</taxon>
        <taxon>Pseudomonadati</taxon>
        <taxon>Bacteroidota</taxon>
        <taxon>Saprospiria</taxon>
        <taxon>Saprospirales</taxon>
        <taxon>Haliscomenobacteraceae</taxon>
        <taxon>Phaeodactylibacter</taxon>
    </lineage>
</organism>
<keyword evidence="8" id="KW-0460">Magnesium</keyword>
<name>A0A098S2L6_9BACT</name>
<dbReference type="Proteomes" id="UP000029736">
    <property type="component" value="Unassembled WGS sequence"/>
</dbReference>
<dbReference type="SUPFAM" id="SSF81301">
    <property type="entry name" value="Nucleotidyltransferase"/>
    <property type="match status" value="1"/>
</dbReference>
<evidence type="ECO:0000313" key="11">
    <source>
        <dbReference type="EMBL" id="KGE85412.1"/>
    </source>
</evidence>
<dbReference type="EMBL" id="JPOS01000090">
    <property type="protein sequence ID" value="KGE85412.1"/>
    <property type="molecule type" value="Genomic_DNA"/>
</dbReference>
<dbReference type="PANTHER" id="PTHR33571:SF12">
    <property type="entry name" value="BSL3053 PROTEIN"/>
    <property type="match status" value="1"/>
</dbReference>
<dbReference type="STRING" id="1524460.IX84_28415"/>
<keyword evidence="5" id="KW-0479">Metal-binding</keyword>
<evidence type="ECO:0000256" key="1">
    <source>
        <dbReference type="ARBA" id="ARBA00001946"/>
    </source>
</evidence>
<reference evidence="11 12" key="1">
    <citation type="journal article" date="2014" name="Int. J. Syst. Evol. Microbiol.">
        <title>Phaeodactylibacter xiamenensis gen. nov., sp. nov., a member of the family Saprospiraceae isolated from the marine alga Phaeodactylum tricornutum.</title>
        <authorList>
            <person name="Chen Z.Jr."/>
            <person name="Lei X."/>
            <person name="Lai Q."/>
            <person name="Li Y."/>
            <person name="Zhang B."/>
            <person name="Zhang J."/>
            <person name="Zhang H."/>
            <person name="Yang L."/>
            <person name="Zheng W."/>
            <person name="Tian Y."/>
            <person name="Yu Z."/>
            <person name="Xu H.Jr."/>
            <person name="Zheng T."/>
        </authorList>
    </citation>
    <scope>NUCLEOTIDE SEQUENCE [LARGE SCALE GENOMIC DNA]</scope>
    <source>
        <strain evidence="11 12">KD52</strain>
    </source>
</reference>